<keyword evidence="4 8" id="KW-0812">Transmembrane</keyword>
<feature type="transmembrane region" description="Helical" evidence="8">
    <location>
        <begin position="241"/>
        <end position="259"/>
    </location>
</feature>
<keyword evidence="6 8" id="KW-0472">Membrane</keyword>
<evidence type="ECO:0000256" key="8">
    <source>
        <dbReference type="SAM" id="Phobius"/>
    </source>
</evidence>
<comment type="caution">
    <text evidence="9">The sequence shown here is derived from an EMBL/GenBank/DDBJ whole genome shotgun (WGS) entry which is preliminary data.</text>
</comment>
<feature type="transmembrane region" description="Helical" evidence="8">
    <location>
        <begin position="265"/>
        <end position="287"/>
    </location>
</feature>
<accession>A0A3N0EBG2</accession>
<organism evidence="9 10">
    <name type="scientific">Halostreptopolyspora alba</name>
    <dbReference type="NCBI Taxonomy" id="2487137"/>
    <lineage>
        <taxon>Bacteria</taxon>
        <taxon>Bacillati</taxon>
        <taxon>Actinomycetota</taxon>
        <taxon>Actinomycetes</taxon>
        <taxon>Streptosporangiales</taxon>
        <taxon>Nocardiopsidaceae</taxon>
        <taxon>Halostreptopolyspora</taxon>
    </lineage>
</organism>
<evidence type="ECO:0000313" key="10">
    <source>
        <dbReference type="Proteomes" id="UP000269198"/>
    </source>
</evidence>
<evidence type="ECO:0000256" key="1">
    <source>
        <dbReference type="ARBA" id="ARBA00004651"/>
    </source>
</evidence>
<evidence type="ECO:0000256" key="7">
    <source>
        <dbReference type="SAM" id="MobiDB-lite"/>
    </source>
</evidence>
<feature type="transmembrane region" description="Helical" evidence="8">
    <location>
        <begin position="294"/>
        <end position="317"/>
    </location>
</feature>
<keyword evidence="10" id="KW-1185">Reference proteome</keyword>
<feature type="transmembrane region" description="Helical" evidence="8">
    <location>
        <begin position="77"/>
        <end position="106"/>
    </location>
</feature>
<feature type="compositionally biased region" description="Acidic residues" evidence="7">
    <location>
        <begin position="23"/>
        <end position="32"/>
    </location>
</feature>
<feature type="compositionally biased region" description="Polar residues" evidence="7">
    <location>
        <begin position="1"/>
        <end position="13"/>
    </location>
</feature>
<dbReference type="Proteomes" id="UP000269198">
    <property type="component" value="Unassembled WGS sequence"/>
</dbReference>
<evidence type="ECO:0000256" key="6">
    <source>
        <dbReference type="ARBA" id="ARBA00023136"/>
    </source>
</evidence>
<dbReference type="Pfam" id="PF03773">
    <property type="entry name" value="ArsP_1"/>
    <property type="match status" value="1"/>
</dbReference>
<keyword evidence="3" id="KW-1003">Cell membrane</keyword>
<evidence type="ECO:0000313" key="9">
    <source>
        <dbReference type="EMBL" id="RNL85069.1"/>
    </source>
</evidence>
<evidence type="ECO:0000256" key="3">
    <source>
        <dbReference type="ARBA" id="ARBA00022475"/>
    </source>
</evidence>
<sequence>MSGQPAGSPSSARPSLGDSLVSDFDDRDDDLPPPEWGRPRGQRRTATVWVFAVFIALMAFAHSWYTDDLTNEAFLAWATIFTAICLQAMPFLVFGVALSAALTAFVPESAYQRFIPKRAGTAVPVAGAAGGVLPGCECASVPMAGGLIRRGVAPAAALTFLLSAPAINPVVLVATGVAFSGQLEMVAARFLASFGAAVVTGWVWARFGKTDWLRMKQQHHDPAAPGWVVFRDSMLHDLMHAGGYLVVGAAAAGTLNVVVPREWVVTVADLPVISALVMAALAILLSICSEADAFVAASLSDFSPTAMLAFMVVGPMLDLKLIAIQAGTFGWRFVCRFAPLILATTLVFTFLIGGLLL</sequence>
<gene>
    <name evidence="9" type="ORF">EFW17_10355</name>
</gene>
<comment type="subcellular location">
    <subcellularLocation>
        <location evidence="1">Cell membrane</location>
        <topology evidence="1">Multi-pass membrane protein</topology>
    </subcellularLocation>
</comment>
<evidence type="ECO:0000256" key="4">
    <source>
        <dbReference type="ARBA" id="ARBA00022692"/>
    </source>
</evidence>
<dbReference type="AlphaFoldDB" id="A0A3N0EBG2"/>
<dbReference type="PANTHER" id="PTHR34184">
    <property type="entry name" value="UPF0718 PROTEIN YCGR"/>
    <property type="match status" value="1"/>
</dbReference>
<dbReference type="InterPro" id="IPR005524">
    <property type="entry name" value="DUF318"/>
</dbReference>
<evidence type="ECO:0000256" key="2">
    <source>
        <dbReference type="ARBA" id="ARBA00006386"/>
    </source>
</evidence>
<feature type="transmembrane region" description="Helical" evidence="8">
    <location>
        <begin position="46"/>
        <end position="65"/>
    </location>
</feature>
<comment type="similarity">
    <text evidence="2">Belongs to the UPF0718 family.</text>
</comment>
<proteinExistence type="inferred from homology"/>
<feature type="region of interest" description="Disordered" evidence="7">
    <location>
        <begin position="1"/>
        <end position="40"/>
    </location>
</feature>
<keyword evidence="5 8" id="KW-1133">Transmembrane helix</keyword>
<feature type="transmembrane region" description="Helical" evidence="8">
    <location>
        <begin position="155"/>
        <end position="180"/>
    </location>
</feature>
<dbReference type="RefSeq" id="WP_123201118.1">
    <property type="nucleotide sequence ID" value="NZ_RJMB01000008.1"/>
</dbReference>
<evidence type="ECO:0000256" key="5">
    <source>
        <dbReference type="ARBA" id="ARBA00022989"/>
    </source>
</evidence>
<dbReference type="EMBL" id="RJMB01000008">
    <property type="protein sequence ID" value="RNL85069.1"/>
    <property type="molecule type" value="Genomic_DNA"/>
</dbReference>
<dbReference type="PANTHER" id="PTHR34184:SF4">
    <property type="entry name" value="UPF0718 PROTEIN YCGR"/>
    <property type="match status" value="1"/>
</dbReference>
<dbReference type="OrthoDB" id="9810876at2"/>
<protein>
    <submittedName>
        <fullName evidence="9">Permease</fullName>
    </submittedName>
</protein>
<name>A0A3N0EBG2_9ACTN</name>
<reference evidence="9 10" key="1">
    <citation type="submission" date="2018-11" db="EMBL/GenBank/DDBJ databases">
        <title>The genome draft of YIM 96095.</title>
        <authorList>
            <person name="Tang S.-K."/>
            <person name="Chunyu W.-X."/>
            <person name="Feng Y.-Z."/>
        </authorList>
    </citation>
    <scope>NUCLEOTIDE SEQUENCE [LARGE SCALE GENOMIC DNA]</scope>
    <source>
        <strain evidence="9 10">YIM 96095</strain>
    </source>
</reference>
<dbReference type="GO" id="GO:0005886">
    <property type="term" value="C:plasma membrane"/>
    <property type="evidence" value="ECO:0007669"/>
    <property type="project" value="UniProtKB-SubCell"/>
</dbReference>
<feature type="transmembrane region" description="Helical" evidence="8">
    <location>
        <begin position="337"/>
        <end position="356"/>
    </location>
</feature>
<feature type="transmembrane region" description="Helical" evidence="8">
    <location>
        <begin position="186"/>
        <end position="205"/>
    </location>
</feature>
<dbReference type="InterPro" id="IPR052923">
    <property type="entry name" value="UPF0718"/>
</dbReference>